<protein>
    <submittedName>
        <fullName evidence="2">HEAT repeat domain-containing protein</fullName>
    </submittedName>
</protein>
<name>A0AAU2VMF0_9ACTN</name>
<gene>
    <name evidence="2" type="ORF">OG398_10930</name>
</gene>
<reference evidence="2" key="1">
    <citation type="submission" date="2022-10" db="EMBL/GenBank/DDBJ databases">
        <title>The complete genomes of actinobacterial strains from the NBC collection.</title>
        <authorList>
            <person name="Joergensen T.S."/>
            <person name="Alvarez Arevalo M."/>
            <person name="Sterndorff E.B."/>
            <person name="Faurdal D."/>
            <person name="Vuksanovic O."/>
            <person name="Mourched A.-S."/>
            <person name="Charusanti P."/>
            <person name="Shaw S."/>
            <person name="Blin K."/>
            <person name="Weber T."/>
        </authorList>
    </citation>
    <scope>NUCLEOTIDE SEQUENCE</scope>
    <source>
        <strain evidence="2">NBC_00008</strain>
    </source>
</reference>
<dbReference type="SUPFAM" id="SSF48371">
    <property type="entry name" value="ARM repeat"/>
    <property type="match status" value="1"/>
</dbReference>
<dbReference type="Pfam" id="PF02985">
    <property type="entry name" value="HEAT"/>
    <property type="match status" value="1"/>
</dbReference>
<sequence length="166" mass="18157">MDGYQGLTAMIESAWEELNGSEAGRRDLSLDVVGDILETGRLTPGDAERAVERLVAVALSDESYPVQESALHAVFTASTHYELPYRVVEPLAFGADAFEPVLLEPVLLEYVLGVLGSTHDHALLPVVERFLQHPHPEVRREAAEAVNEVRWSRETAQGGTAQSRPA</sequence>
<dbReference type="InterPro" id="IPR011989">
    <property type="entry name" value="ARM-like"/>
</dbReference>
<dbReference type="AlphaFoldDB" id="A0AAU2VMF0"/>
<proteinExistence type="predicted"/>
<dbReference type="InterPro" id="IPR016024">
    <property type="entry name" value="ARM-type_fold"/>
</dbReference>
<evidence type="ECO:0000313" key="2">
    <source>
        <dbReference type="EMBL" id="WTW68743.1"/>
    </source>
</evidence>
<organism evidence="2">
    <name type="scientific">Streptomyces sp. NBC_00008</name>
    <dbReference type="NCBI Taxonomy" id="2903610"/>
    <lineage>
        <taxon>Bacteria</taxon>
        <taxon>Bacillati</taxon>
        <taxon>Actinomycetota</taxon>
        <taxon>Actinomycetes</taxon>
        <taxon>Kitasatosporales</taxon>
        <taxon>Streptomycetaceae</taxon>
        <taxon>Streptomyces</taxon>
    </lineage>
</organism>
<accession>A0AAU2VMF0</accession>
<dbReference type="InterPro" id="IPR000357">
    <property type="entry name" value="HEAT"/>
</dbReference>
<dbReference type="EMBL" id="CP108313">
    <property type="protein sequence ID" value="WTW68743.1"/>
    <property type="molecule type" value="Genomic_DNA"/>
</dbReference>
<keyword evidence="1" id="KW-0677">Repeat</keyword>
<dbReference type="Gene3D" id="1.25.10.10">
    <property type="entry name" value="Leucine-rich Repeat Variant"/>
    <property type="match status" value="1"/>
</dbReference>
<evidence type="ECO:0000256" key="1">
    <source>
        <dbReference type="ARBA" id="ARBA00022737"/>
    </source>
</evidence>